<dbReference type="InterPro" id="IPR029058">
    <property type="entry name" value="AB_hydrolase_fold"/>
</dbReference>
<dbReference type="InterPro" id="IPR050266">
    <property type="entry name" value="AB_hydrolase_sf"/>
</dbReference>
<evidence type="ECO:0000259" key="1">
    <source>
        <dbReference type="Pfam" id="PF00561"/>
    </source>
</evidence>
<gene>
    <name evidence="2" type="ORF">BQ8482_130005</name>
</gene>
<dbReference type="PANTHER" id="PTHR43798:SF33">
    <property type="entry name" value="HYDROLASE, PUTATIVE (AFU_ORTHOLOGUE AFUA_2G14860)-RELATED"/>
    <property type="match status" value="1"/>
</dbReference>
<reference evidence="3" key="1">
    <citation type="submission" date="2016-12" db="EMBL/GenBank/DDBJ databases">
        <authorList>
            <person name="Brunel B."/>
        </authorList>
    </citation>
    <scope>NUCLEOTIDE SEQUENCE [LARGE SCALE GENOMIC DNA]</scope>
</reference>
<dbReference type="SUPFAM" id="SSF53474">
    <property type="entry name" value="alpha/beta-Hydrolases"/>
    <property type="match status" value="1"/>
</dbReference>
<dbReference type="AlphaFoldDB" id="A0A2P9AG69"/>
<sequence length="295" mass="32889">MEHGRTVRAYEVGPPDGPLVVAIHGAPSTGLSHVTNYVANGALFCRLVTFDRQGYGGSTPQPGRKVCDIVPIVEAILDHLSVDTAAVYGHSAGGMHALATAALLPKRISRLLCSGANAPDFVSGASEHLDKLSPLVRQEILEARKGPEGSRAFYRRWYPHFRDPEIEKQFLTENDRRVARLHAPFRDKIAQQLALPEPLYSEEDAYVDDMQSWLAPWGFDVDSVTVPTRIVYGLEDLWVTRRDVEWMHAQIPNSTLDLIPHFGHNLSQLIPHIFAWLVQEELQSRPATPHFRPGA</sequence>
<dbReference type="EMBL" id="FUIG01000019">
    <property type="protein sequence ID" value="SJM30106.1"/>
    <property type="molecule type" value="Genomic_DNA"/>
</dbReference>
<evidence type="ECO:0000313" key="3">
    <source>
        <dbReference type="Proteomes" id="UP000245698"/>
    </source>
</evidence>
<keyword evidence="3" id="KW-1185">Reference proteome</keyword>
<dbReference type="GO" id="GO:0016787">
    <property type="term" value="F:hydrolase activity"/>
    <property type="evidence" value="ECO:0007669"/>
    <property type="project" value="UniProtKB-KW"/>
</dbReference>
<evidence type="ECO:0000313" key="2">
    <source>
        <dbReference type="EMBL" id="SJM30106.1"/>
    </source>
</evidence>
<keyword evidence="2" id="KW-0378">Hydrolase</keyword>
<accession>A0A2P9AG69</accession>
<dbReference type="Gene3D" id="3.40.50.1820">
    <property type="entry name" value="alpha/beta hydrolase"/>
    <property type="match status" value="1"/>
</dbReference>
<name>A0A2P9AG69_9HYPH</name>
<dbReference type="Proteomes" id="UP000245698">
    <property type="component" value="Unassembled WGS sequence"/>
</dbReference>
<feature type="domain" description="AB hydrolase-1" evidence="1">
    <location>
        <begin position="18"/>
        <end position="266"/>
    </location>
</feature>
<dbReference type="PANTHER" id="PTHR43798">
    <property type="entry name" value="MONOACYLGLYCEROL LIPASE"/>
    <property type="match status" value="1"/>
</dbReference>
<proteinExistence type="predicted"/>
<organism evidence="2 3">
    <name type="scientific">Mesorhizobium delmotii</name>
    <dbReference type="NCBI Taxonomy" id="1631247"/>
    <lineage>
        <taxon>Bacteria</taxon>
        <taxon>Pseudomonadati</taxon>
        <taxon>Pseudomonadota</taxon>
        <taxon>Alphaproteobacteria</taxon>
        <taxon>Hyphomicrobiales</taxon>
        <taxon>Phyllobacteriaceae</taxon>
        <taxon>Mesorhizobium</taxon>
    </lineage>
</organism>
<dbReference type="Pfam" id="PF00561">
    <property type="entry name" value="Abhydrolase_1"/>
    <property type="match status" value="1"/>
</dbReference>
<dbReference type="InterPro" id="IPR000073">
    <property type="entry name" value="AB_hydrolase_1"/>
</dbReference>
<dbReference type="GO" id="GO:0016020">
    <property type="term" value="C:membrane"/>
    <property type="evidence" value="ECO:0007669"/>
    <property type="project" value="TreeGrafter"/>
</dbReference>
<protein>
    <submittedName>
        <fullName evidence="2">Putative Alpha/beta hydrolase fold protein</fullName>
    </submittedName>
</protein>